<name>A0A7V2ATG1_UNCEI</name>
<gene>
    <name evidence="2" type="ORF">ENO08_00580</name>
</gene>
<dbReference type="Gene3D" id="2.60.40.10">
    <property type="entry name" value="Immunoglobulins"/>
    <property type="match status" value="1"/>
</dbReference>
<accession>A0A7V2ATG1</accession>
<reference evidence="2" key="1">
    <citation type="journal article" date="2020" name="mSystems">
        <title>Genome- and Community-Level Interaction Insights into Carbon Utilization and Element Cycling Functions of Hydrothermarchaeota in Hydrothermal Sediment.</title>
        <authorList>
            <person name="Zhou Z."/>
            <person name="Liu Y."/>
            <person name="Xu W."/>
            <person name="Pan J."/>
            <person name="Luo Z.H."/>
            <person name="Li M."/>
        </authorList>
    </citation>
    <scope>NUCLEOTIDE SEQUENCE [LARGE SCALE GENOMIC DNA]</scope>
    <source>
        <strain evidence="2">SpSt-1233</strain>
    </source>
</reference>
<comment type="caution">
    <text evidence="2">The sequence shown here is derived from an EMBL/GenBank/DDBJ whole genome shotgun (WGS) entry which is preliminary data.</text>
</comment>
<dbReference type="AlphaFoldDB" id="A0A7V2ATG1"/>
<organism evidence="2">
    <name type="scientific">Eiseniibacteriota bacterium</name>
    <dbReference type="NCBI Taxonomy" id="2212470"/>
    <lineage>
        <taxon>Bacteria</taxon>
        <taxon>Candidatus Eiseniibacteriota</taxon>
    </lineage>
</organism>
<protein>
    <submittedName>
        <fullName evidence="2">T9SS type A sorting domain-containing protein</fullName>
    </submittedName>
</protein>
<dbReference type="NCBIfam" id="TIGR04183">
    <property type="entry name" value="Por_Secre_tail"/>
    <property type="match status" value="1"/>
</dbReference>
<dbReference type="Pfam" id="PF13860">
    <property type="entry name" value="FlgD_ig"/>
    <property type="match status" value="1"/>
</dbReference>
<feature type="non-terminal residue" evidence="2">
    <location>
        <position position="1"/>
    </location>
</feature>
<evidence type="ECO:0000313" key="2">
    <source>
        <dbReference type="EMBL" id="HER42939.1"/>
    </source>
</evidence>
<dbReference type="EMBL" id="DSEC01000045">
    <property type="protein sequence ID" value="HER42939.1"/>
    <property type="molecule type" value="Genomic_DNA"/>
</dbReference>
<evidence type="ECO:0000259" key="1">
    <source>
        <dbReference type="Pfam" id="PF13860"/>
    </source>
</evidence>
<sequence length="357" mass="38623">SAGSSWWVPDGIPVCTLTTPQYYPTIAPDGAGGAIVAWEEGSTNRNIHAQRVGSNGALLWTTSGIGICSEAYTQSSVQIFPDGAGGAFLVWLDTRNSNVDFYAQRVDADGNLLWPAGGAPVCTEPTSQSDIACALNGAAGMIFAWDNYRNGVDLDIYSSMMGMDGQPVSTLLQAFDIALDGRSIVVEWTLSESVDPREFAVSRREAANAGEWTAITVDIDDNGANYSFTDDTCLRGTSYSYRVELLEEGAQRVLFETEPMAVPGMSMMLDQNHPNPFNPSTTIRFYLPERTCVSLCVFDISGRLVSKLVTGISMPEGFHEALWDGNNDDGAPAASGVYLYRLEAGKSSRTRKMILLR</sequence>
<dbReference type="InterPro" id="IPR025965">
    <property type="entry name" value="FlgD/Vpr_Ig-like"/>
</dbReference>
<dbReference type="Gene3D" id="2.60.40.4070">
    <property type="match status" value="1"/>
</dbReference>
<proteinExistence type="predicted"/>
<dbReference type="Proteomes" id="UP000886069">
    <property type="component" value="Unassembled WGS sequence"/>
</dbReference>
<dbReference type="InterPro" id="IPR013783">
    <property type="entry name" value="Ig-like_fold"/>
</dbReference>
<dbReference type="InterPro" id="IPR026444">
    <property type="entry name" value="Secre_tail"/>
</dbReference>
<feature type="domain" description="FlgD/Vpr Ig-like" evidence="1">
    <location>
        <begin position="283"/>
        <end position="346"/>
    </location>
</feature>